<comment type="similarity">
    <text evidence="1">Belongs to the dymeclin family.</text>
</comment>
<proteinExistence type="inferred from homology"/>
<keyword evidence="3" id="KW-0519">Myristate</keyword>
<dbReference type="PANTHER" id="PTHR12895:SF9">
    <property type="entry name" value="DYMECLIN"/>
    <property type="match status" value="1"/>
</dbReference>
<sequence length="649" mass="74057">MGAQCSSIANLSNNEQLFQLCGSIPLTANDPAWNQLFSFNLQIPLSNSENHEFIEGTAQLFQLLESNNQATRNTSSLLRVFLARATELKASAQCDNRIFIWQTCNALFILRVIFSHWIRLEKEAVLIKKFSFQEENSCESLLENLAVQLVEILVDVPLREETALLHRECVQTLMLLLFVAASSYLTNNKSIIFKCLMHGPGALHAGLLTRTLLQHYCQHQPVPVWWLRKPEQGGSIVLGLATGLWSLLSRSSSSAEPVDALSDFAYQSLLLLLVLTNHCSMEKNWSNPYRQALLSFTDSQDPVQVSPVHPSACFRLDYSVLYSTLCDRLGDERTTLLLYMLLHQHQQFRNYVYTHADIQRMVIALLQELFKGDDEGSHHLYMSLIILLLLSEDEGFNSNIHNVIIRNPLWYTDRVLNEISLGGLAVIVITRTIQRNIVKASDKYLHTNCLATLANMAAYFRRLHPYTCERLVSLLCTLNKRRIRVVQQLKSSDVEGTSREQLEQDLSIIEEVLRMLLEILNAAFTHQLGCNPNLIYSVLHKKEVLDVLRRHPAFQDIVANLDTVSNYFSNRISQLSEPGVNEILQSIQLGCVDFPKDQLKKFPELKFRYVEEDQPEEFFIPYVWSMVQSTSALCWSNDDMTIGSENDAK</sequence>
<evidence type="ECO:0000256" key="1">
    <source>
        <dbReference type="ARBA" id="ARBA00010603"/>
    </source>
</evidence>
<evidence type="ECO:0000313" key="6">
    <source>
        <dbReference type="EMBL" id="KZS04021.1"/>
    </source>
</evidence>
<evidence type="ECO:0000313" key="5">
    <source>
        <dbReference type="EMBL" id="JAN57824.1"/>
    </source>
</evidence>
<gene>
    <name evidence="6" type="ORF">APZ42_033089</name>
</gene>
<reference evidence="5" key="1">
    <citation type="submission" date="2015-10" db="EMBL/GenBank/DDBJ databases">
        <title>EvidentialGene: Evidence-directed Construction of Complete mRNA Transcriptomes without Genomes.</title>
        <authorList>
            <person name="Gilbert D.G."/>
        </authorList>
    </citation>
    <scope>NUCLEOTIDE SEQUENCE</scope>
</reference>
<dbReference type="OrthoDB" id="10253409at2759"/>
<evidence type="ECO:0000256" key="3">
    <source>
        <dbReference type="ARBA" id="ARBA00022707"/>
    </source>
</evidence>
<keyword evidence="4" id="KW-0449">Lipoprotein</keyword>
<dbReference type="Pfam" id="PF09742">
    <property type="entry name" value="Dymeclin"/>
    <property type="match status" value="1"/>
</dbReference>
<evidence type="ECO:0000256" key="2">
    <source>
        <dbReference type="ARBA" id="ARBA00015736"/>
    </source>
</evidence>
<dbReference type="GO" id="GO:0007030">
    <property type="term" value="P:Golgi organization"/>
    <property type="evidence" value="ECO:0007669"/>
    <property type="project" value="TreeGrafter"/>
</dbReference>
<dbReference type="InterPro" id="IPR019142">
    <property type="entry name" value="Dymeclin"/>
</dbReference>
<evidence type="ECO:0000313" key="7">
    <source>
        <dbReference type="Proteomes" id="UP000076858"/>
    </source>
</evidence>
<dbReference type="EMBL" id="GDIQ01036913">
    <property type="protein sequence ID" value="JAN57824.1"/>
    <property type="molecule type" value="Transcribed_RNA"/>
</dbReference>
<dbReference type="AlphaFoldDB" id="A0A0P6GZU4"/>
<dbReference type="GO" id="GO:0005794">
    <property type="term" value="C:Golgi apparatus"/>
    <property type="evidence" value="ECO:0007669"/>
    <property type="project" value="TreeGrafter"/>
</dbReference>
<keyword evidence="7" id="KW-1185">Reference proteome</keyword>
<accession>A0A0P6GZU4</accession>
<name>A0A0P6GZU4_9CRUS</name>
<organism evidence="5">
    <name type="scientific">Daphnia magna</name>
    <dbReference type="NCBI Taxonomy" id="35525"/>
    <lineage>
        <taxon>Eukaryota</taxon>
        <taxon>Metazoa</taxon>
        <taxon>Ecdysozoa</taxon>
        <taxon>Arthropoda</taxon>
        <taxon>Crustacea</taxon>
        <taxon>Branchiopoda</taxon>
        <taxon>Diplostraca</taxon>
        <taxon>Cladocera</taxon>
        <taxon>Anomopoda</taxon>
        <taxon>Daphniidae</taxon>
        <taxon>Daphnia</taxon>
    </lineage>
</organism>
<evidence type="ECO:0000256" key="4">
    <source>
        <dbReference type="ARBA" id="ARBA00023288"/>
    </source>
</evidence>
<dbReference type="EMBL" id="LRGB01003146">
    <property type="protein sequence ID" value="KZS04021.1"/>
    <property type="molecule type" value="Genomic_DNA"/>
</dbReference>
<dbReference type="Proteomes" id="UP000076858">
    <property type="component" value="Unassembled WGS sequence"/>
</dbReference>
<dbReference type="STRING" id="35525.A0A0P6GZU4"/>
<dbReference type="PANTHER" id="PTHR12895">
    <property type="entry name" value="DYMECLIN"/>
    <property type="match status" value="1"/>
</dbReference>
<protein>
    <recommendedName>
        <fullName evidence="2">Dymeclin</fullName>
    </recommendedName>
</protein>
<reference evidence="6 7" key="2">
    <citation type="submission" date="2016-03" db="EMBL/GenBank/DDBJ databases">
        <title>EvidentialGene: Evidence-directed Construction of Genes on Genomes.</title>
        <authorList>
            <person name="Gilbert D.G."/>
            <person name="Choi J.-H."/>
            <person name="Mockaitis K."/>
            <person name="Colbourne J."/>
            <person name="Pfrender M."/>
        </authorList>
    </citation>
    <scope>NUCLEOTIDE SEQUENCE [LARGE SCALE GENOMIC DNA]</scope>
    <source>
        <strain evidence="6 7">Xinb3</strain>
        <tissue evidence="6">Complete organism</tissue>
    </source>
</reference>